<accession>F0F295</accession>
<dbReference type="STRING" id="888741.HMPREF9098_2230"/>
<dbReference type="RefSeq" id="WP_003784402.1">
    <property type="nucleotide sequence ID" value="NZ_GL870929.1"/>
</dbReference>
<sequence length="104" mass="11931">MKTQLRKVKWNKGQTENGQTYDYTRIYVEAKVYDKSANEFGVDVVELEFGSEADHTKLDHLRGKLPVDVNVEWETQIKGKNEVKVVTRLDFLKSDLVKAEAAKA</sequence>
<protein>
    <submittedName>
        <fullName evidence="1">Uncharacterized protein</fullName>
    </submittedName>
</protein>
<proteinExistence type="predicted"/>
<reference evidence="1 2" key="1">
    <citation type="submission" date="2011-01" db="EMBL/GenBank/DDBJ databases">
        <authorList>
            <person name="Muzny D."/>
            <person name="Qin X."/>
            <person name="Deng J."/>
            <person name="Jiang H."/>
            <person name="Liu Y."/>
            <person name="Qu J."/>
            <person name="Song X.-Z."/>
            <person name="Zhang L."/>
            <person name="Thornton R."/>
            <person name="Coyle M."/>
            <person name="Francisco L."/>
            <person name="Jackson L."/>
            <person name="Javaid M."/>
            <person name="Korchina V."/>
            <person name="Kovar C."/>
            <person name="Mata R."/>
            <person name="Mathew T."/>
            <person name="Ngo R."/>
            <person name="Nguyen L."/>
            <person name="Nguyen N."/>
            <person name="Okwuonu G."/>
            <person name="Ongeri F."/>
            <person name="Pham C."/>
            <person name="Simmons D."/>
            <person name="Wilczek-Boney K."/>
            <person name="Hale W."/>
            <person name="Jakkamsetti A."/>
            <person name="Pham P."/>
            <person name="Ruth R."/>
            <person name="San Lucas F."/>
            <person name="Warren J."/>
            <person name="Zhang J."/>
            <person name="Zhao Z."/>
            <person name="Zhou C."/>
            <person name="Zhu D."/>
            <person name="Lee S."/>
            <person name="Bess C."/>
            <person name="Blankenburg K."/>
            <person name="Forbes L."/>
            <person name="Fu Q."/>
            <person name="Gubbala S."/>
            <person name="Hirani K."/>
            <person name="Jayaseelan J.C."/>
            <person name="Lara F."/>
            <person name="Munidasa M."/>
            <person name="Palculict T."/>
            <person name="Patil S."/>
            <person name="Pu L.-L."/>
            <person name="Saada N."/>
            <person name="Tang L."/>
            <person name="Weissenberger G."/>
            <person name="Zhu Y."/>
            <person name="Hemphill L."/>
            <person name="Shang Y."/>
            <person name="Youmans B."/>
            <person name="Ayvaz T."/>
            <person name="Ross M."/>
            <person name="Santibanez J."/>
            <person name="Aqrawi P."/>
            <person name="Gross S."/>
            <person name="Joshi V."/>
            <person name="Fowler G."/>
            <person name="Nazareth L."/>
            <person name="Reid J."/>
            <person name="Worley K."/>
            <person name="Petrosino J."/>
            <person name="Highlander S."/>
            <person name="Gibbs R."/>
        </authorList>
    </citation>
    <scope>NUCLEOTIDE SEQUENCE [LARGE SCALE GENOMIC DNA]</scope>
    <source>
        <strain evidence="1 2">ATCC 33394</strain>
    </source>
</reference>
<dbReference type="AlphaFoldDB" id="F0F295"/>
<evidence type="ECO:0000313" key="2">
    <source>
        <dbReference type="Proteomes" id="UP000004088"/>
    </source>
</evidence>
<evidence type="ECO:0000313" key="1">
    <source>
        <dbReference type="EMBL" id="EGC16395.1"/>
    </source>
</evidence>
<dbReference type="HOGENOM" id="CLU_2275555_0_0_4"/>
<comment type="caution">
    <text evidence="1">The sequence shown here is derived from an EMBL/GenBank/DDBJ whole genome shotgun (WGS) entry which is preliminary data.</text>
</comment>
<name>F0F295_9NEIS</name>
<dbReference type="Proteomes" id="UP000004088">
    <property type="component" value="Unassembled WGS sequence"/>
</dbReference>
<gene>
    <name evidence="1" type="ORF">HMPREF9098_2230</name>
</gene>
<keyword evidence="2" id="KW-1185">Reference proteome</keyword>
<organism evidence="1 2">
    <name type="scientific">Kingella denitrificans ATCC 33394</name>
    <dbReference type="NCBI Taxonomy" id="888741"/>
    <lineage>
        <taxon>Bacteria</taxon>
        <taxon>Pseudomonadati</taxon>
        <taxon>Pseudomonadota</taxon>
        <taxon>Betaproteobacteria</taxon>
        <taxon>Neisseriales</taxon>
        <taxon>Neisseriaceae</taxon>
        <taxon>Kingella</taxon>
    </lineage>
</organism>
<dbReference type="EMBL" id="AEWV01000042">
    <property type="protein sequence ID" value="EGC16395.1"/>
    <property type="molecule type" value="Genomic_DNA"/>
</dbReference>